<dbReference type="AlphaFoldDB" id="A0A383WI23"/>
<dbReference type="Proteomes" id="UP000256970">
    <property type="component" value="Unassembled WGS sequence"/>
</dbReference>
<dbReference type="SUPFAM" id="SSF50952">
    <property type="entry name" value="Soluble quinoprotein glucose dehydrogenase"/>
    <property type="match status" value="1"/>
</dbReference>
<feature type="region of interest" description="Disordered" evidence="1">
    <location>
        <begin position="93"/>
        <end position="113"/>
    </location>
</feature>
<proteinExistence type="predicted"/>
<protein>
    <submittedName>
        <fullName evidence="2">Uncharacterized protein</fullName>
    </submittedName>
</protein>
<keyword evidence="3" id="KW-1185">Reference proteome</keyword>
<sequence>MICADGIWSLQSNTLKCSGCVGPPDGNKLPAYSSWTCTGVVAPGGTCTAKCDTYFTAEGSLTASCNANGTWAIQNRRRAAKPVQTASLTCSQAGASCPSRPGPSTSNLPDGSTWNCPPSTPSGSFCVASCPAGYVQLSQDPVAVPCKDGVFGNATGSMQCARNNARCNSPPPSSWLPSRAIWTCPLGTAADAGCVAACPANTTAKGVPPTAWCFGGNYAQPTVDPAFSCSPVPGTGTCKVQPTADDMPTNAWKSSVWSCKLPMLDGETCIAACANTSANASAADPPQLKCSANSSSSRWDYVKGACSPPPPPGSTTIVFGGFSTTVKDYDGHNVYYMVEAGGSADRVMNVFTSYGQIKNPYGVAVVSSHLYIAGFDAGDDGCRNRRALRGSPPWVPKEQEFLVVGISAACDACTFNETSNNKVQYGAIYKVSLVDQKLTKIATGIREVGDMDFHPVTRDLCFTDSPREGLPQGGAYELNCIPWATVQSSNPQPVDFGFPYCHTVGSTSKWSAVADPDVNRRGEKRDCSSGSNVKPVLAFEASKEPIGIRFYTINRRNGTWQGFQDSYNNSAFIAEHGIRSGRIVAVDLTGTSGNMVASNYRSVVSGWELPVSPKNITVTANSPGWGRPISLDFLLDGTMLVADDVTGAVYRITPAPAKGYTAKVKQHQCRDKSYKPVQQPISAAETARFPLHSAMLMFAAVLLLNGLVL</sequence>
<evidence type="ECO:0000313" key="2">
    <source>
        <dbReference type="EMBL" id="SZX76862.1"/>
    </source>
</evidence>
<evidence type="ECO:0000313" key="3">
    <source>
        <dbReference type="Proteomes" id="UP000256970"/>
    </source>
</evidence>
<accession>A0A383WI23</accession>
<dbReference type="EMBL" id="FNXT01001268">
    <property type="protein sequence ID" value="SZX76862.1"/>
    <property type="molecule type" value="Genomic_DNA"/>
</dbReference>
<dbReference type="STRING" id="3088.A0A383WI23"/>
<feature type="compositionally biased region" description="Polar residues" evidence="1">
    <location>
        <begin position="102"/>
        <end position="113"/>
    </location>
</feature>
<dbReference type="InterPro" id="IPR011041">
    <property type="entry name" value="Quinoprot_gluc/sorb_DH_b-prop"/>
</dbReference>
<evidence type="ECO:0000256" key="1">
    <source>
        <dbReference type="SAM" id="MobiDB-lite"/>
    </source>
</evidence>
<dbReference type="Gene3D" id="2.120.10.30">
    <property type="entry name" value="TolB, C-terminal domain"/>
    <property type="match status" value="1"/>
</dbReference>
<name>A0A383WI23_TETOB</name>
<dbReference type="InterPro" id="IPR011042">
    <property type="entry name" value="6-blade_b-propeller_TolB-like"/>
</dbReference>
<organism evidence="2 3">
    <name type="scientific">Tetradesmus obliquus</name>
    <name type="common">Green alga</name>
    <name type="synonym">Acutodesmus obliquus</name>
    <dbReference type="NCBI Taxonomy" id="3088"/>
    <lineage>
        <taxon>Eukaryota</taxon>
        <taxon>Viridiplantae</taxon>
        <taxon>Chlorophyta</taxon>
        <taxon>core chlorophytes</taxon>
        <taxon>Chlorophyceae</taxon>
        <taxon>CS clade</taxon>
        <taxon>Sphaeropleales</taxon>
        <taxon>Scenedesmaceae</taxon>
        <taxon>Tetradesmus</taxon>
    </lineage>
</organism>
<gene>
    <name evidence="2" type="ORF">BQ4739_LOCUS17229</name>
</gene>
<reference evidence="2 3" key="1">
    <citation type="submission" date="2016-10" db="EMBL/GenBank/DDBJ databases">
        <authorList>
            <person name="Cai Z."/>
        </authorList>
    </citation>
    <scope>NUCLEOTIDE SEQUENCE [LARGE SCALE GENOMIC DNA]</scope>
</reference>